<name>A0A5B7J749_PORTR</name>
<dbReference type="OrthoDB" id="6355172at2759"/>
<dbReference type="InterPro" id="IPR036179">
    <property type="entry name" value="Ig-like_dom_sf"/>
</dbReference>
<dbReference type="Proteomes" id="UP000324222">
    <property type="component" value="Unassembled WGS sequence"/>
</dbReference>
<dbReference type="EMBL" id="VSRR010095647">
    <property type="protein sequence ID" value="MPC93661.1"/>
    <property type="molecule type" value="Genomic_DNA"/>
</dbReference>
<dbReference type="AlphaFoldDB" id="A0A5B7J749"/>
<dbReference type="SUPFAM" id="SSF48726">
    <property type="entry name" value="Immunoglobulin"/>
    <property type="match status" value="1"/>
</dbReference>
<evidence type="ECO:0000313" key="2">
    <source>
        <dbReference type="Proteomes" id="UP000324222"/>
    </source>
</evidence>
<evidence type="ECO:0008006" key="3">
    <source>
        <dbReference type="Google" id="ProtNLM"/>
    </source>
</evidence>
<keyword evidence="2" id="KW-1185">Reference proteome</keyword>
<accession>A0A5B7J749</accession>
<reference evidence="1 2" key="1">
    <citation type="submission" date="2019-05" db="EMBL/GenBank/DDBJ databases">
        <title>Another draft genome of Portunus trituberculatus and its Hox gene families provides insights of decapod evolution.</title>
        <authorList>
            <person name="Jeong J.-H."/>
            <person name="Song I."/>
            <person name="Kim S."/>
            <person name="Choi T."/>
            <person name="Kim D."/>
            <person name="Ryu S."/>
            <person name="Kim W."/>
        </authorList>
    </citation>
    <scope>NUCLEOTIDE SEQUENCE [LARGE SCALE GENOMIC DNA]</scope>
    <source>
        <tissue evidence="1">Muscle</tissue>
    </source>
</reference>
<comment type="caution">
    <text evidence="1">The sequence shown here is derived from an EMBL/GenBank/DDBJ whole genome shotgun (WGS) entry which is preliminary data.</text>
</comment>
<gene>
    <name evidence="1" type="ORF">E2C01_088798</name>
</gene>
<sequence>MFKSLIQHLRACTARLSHSRFLSAFRPVIFLPDFLQGRVLIQNVTGGVILAGNSLALQGVKRQQAGRYTCSATNPLGTATSDPVTLKIKCECWGVKGNVTRALFVSRHRVISSWLTFTIE</sequence>
<dbReference type="InterPro" id="IPR013783">
    <property type="entry name" value="Ig-like_fold"/>
</dbReference>
<dbReference type="Gene3D" id="2.60.40.10">
    <property type="entry name" value="Immunoglobulins"/>
    <property type="match status" value="1"/>
</dbReference>
<protein>
    <recommendedName>
        <fullName evidence="3">Down syndrome cell adhesion molecule-like protein Dscam2</fullName>
    </recommendedName>
</protein>
<dbReference type="PANTHER" id="PTHR23278">
    <property type="entry name" value="SIDESTEP PROTEIN"/>
    <property type="match status" value="1"/>
</dbReference>
<organism evidence="1 2">
    <name type="scientific">Portunus trituberculatus</name>
    <name type="common">Swimming crab</name>
    <name type="synonym">Neptunus trituberculatus</name>
    <dbReference type="NCBI Taxonomy" id="210409"/>
    <lineage>
        <taxon>Eukaryota</taxon>
        <taxon>Metazoa</taxon>
        <taxon>Ecdysozoa</taxon>
        <taxon>Arthropoda</taxon>
        <taxon>Crustacea</taxon>
        <taxon>Multicrustacea</taxon>
        <taxon>Malacostraca</taxon>
        <taxon>Eumalacostraca</taxon>
        <taxon>Eucarida</taxon>
        <taxon>Decapoda</taxon>
        <taxon>Pleocyemata</taxon>
        <taxon>Brachyura</taxon>
        <taxon>Eubrachyura</taxon>
        <taxon>Portunoidea</taxon>
        <taxon>Portunidae</taxon>
        <taxon>Portuninae</taxon>
        <taxon>Portunus</taxon>
    </lineage>
</organism>
<dbReference type="PANTHER" id="PTHR23278:SF19">
    <property type="entry name" value="OBSCURIN"/>
    <property type="match status" value="1"/>
</dbReference>
<proteinExistence type="predicted"/>
<evidence type="ECO:0000313" key="1">
    <source>
        <dbReference type="EMBL" id="MPC93661.1"/>
    </source>
</evidence>